<evidence type="ECO:0000313" key="1">
    <source>
        <dbReference type="WBParaSite" id="ECPE_0000679601-mRNA-1"/>
    </source>
</evidence>
<protein>
    <submittedName>
        <fullName evidence="1">Thioredoxin domain-containing protein</fullName>
    </submittedName>
</protein>
<dbReference type="PANTHER" id="PTHR46497:SF1">
    <property type="entry name" value="THIOREDOXIN DOMAIN-CONTAINING PROTEIN 11"/>
    <property type="match status" value="1"/>
</dbReference>
<accession>A0A183AIJ8</accession>
<dbReference type="WBParaSite" id="ECPE_0000679601-mRNA-1">
    <property type="protein sequence ID" value="ECPE_0000679601-mRNA-1"/>
    <property type="gene ID" value="ECPE_0000679601"/>
</dbReference>
<dbReference type="AlphaFoldDB" id="A0A183AIJ8"/>
<proteinExistence type="predicted"/>
<dbReference type="PANTHER" id="PTHR46497">
    <property type="entry name" value="THIOREDOXIN DOMAIN-CONTAINING PROTEIN 11"/>
    <property type="match status" value="1"/>
</dbReference>
<sequence>LGRLSSARLAEFIIDILKPVVSSSKCFGYPMDITPVAIERSTALHSLLSHGPVLLLTGPHLSLLGNTEEDLYLLRSLQLAYTSCANNAFTTVQQNNSGSLRTMGKEAHKLLHAMAFEARKHRLQTASVCPHWMRKISIFLGASPTQICGIKEDNPPGSKGTESVDEDKRNSLMRAMDEIQSLLTNSSTREAVTHTAFELLRKLSAHEPPRSSATRSTDSALTVEYMQLTCCRWLHLHVQSAYKPLIPNDIDAPGLLLHETSRTSGVPPTSVADRLACKTNRTLQFHTLDSHLNPTLAWELAGYDSQSQLQKIGAAIVDQQYHSSSLRPWRRHPRPTKPSSKHPNLISIHTAKQLKKLLDARTHIQSSGEHDRVIPKVNSSLVLLYYSRSCGFSTQGDSLLWHFESAARNLVTNPAVVFARVDVSSVELPWELRVARIPSVIVFPGLQSTYSSVFPLAASMDDLSSSLTQFVLAHSKDHTVVDSASSFASPHAFSFRAREALLSVLNPFTQRLAGFTMEHIHKHCDMHMAVAVRSLCRGGVRLAINAHRNRLLHAQMVASGLMQRIEGQLNTINSQLMSMATRLYASRIHFDRLSSLMKVYSDLWVTIRSYQLAIQTTQRFLSSGTLS</sequence>
<name>A0A183AIJ8_9TREM</name>
<dbReference type="CDD" id="cd02961">
    <property type="entry name" value="PDI_a_family"/>
    <property type="match status" value="1"/>
</dbReference>
<reference evidence="1" key="1">
    <citation type="submission" date="2016-06" db="UniProtKB">
        <authorList>
            <consortium name="WormBaseParasite"/>
        </authorList>
    </citation>
    <scope>IDENTIFICATION</scope>
</reference>
<organism evidence="1">
    <name type="scientific">Echinostoma caproni</name>
    <dbReference type="NCBI Taxonomy" id="27848"/>
    <lineage>
        <taxon>Eukaryota</taxon>
        <taxon>Metazoa</taxon>
        <taxon>Spiralia</taxon>
        <taxon>Lophotrochozoa</taxon>
        <taxon>Platyhelminthes</taxon>
        <taxon>Trematoda</taxon>
        <taxon>Digenea</taxon>
        <taxon>Plagiorchiida</taxon>
        <taxon>Echinostomata</taxon>
        <taxon>Echinostomatoidea</taxon>
        <taxon>Echinostomatidae</taxon>
        <taxon>Echinostoma</taxon>
    </lineage>
</organism>
<dbReference type="InterPro" id="IPR052792">
    <property type="entry name" value="Thioredoxin_dom-contain_11"/>
</dbReference>